<dbReference type="RefSeq" id="WP_084274536.1">
    <property type="nucleotide sequence ID" value="NZ_AP026671.1"/>
</dbReference>
<gene>
    <name evidence="2" type="ORF">SAMN05660197_0011</name>
</gene>
<keyword evidence="1" id="KW-0732">Signal</keyword>
<organism evidence="2 3">
    <name type="scientific">Nitratiruptor tergarcus DSM 16512</name>
    <dbReference type="NCBI Taxonomy" id="1069081"/>
    <lineage>
        <taxon>Bacteria</taxon>
        <taxon>Pseudomonadati</taxon>
        <taxon>Campylobacterota</taxon>
        <taxon>Epsilonproteobacteria</taxon>
        <taxon>Nautiliales</taxon>
        <taxon>Nitratiruptoraceae</taxon>
        <taxon>Nitratiruptor</taxon>
    </lineage>
</organism>
<evidence type="ECO:0000313" key="2">
    <source>
        <dbReference type="EMBL" id="SMC08264.1"/>
    </source>
</evidence>
<dbReference type="EMBL" id="FWWZ01000001">
    <property type="protein sequence ID" value="SMC08264.1"/>
    <property type="molecule type" value="Genomic_DNA"/>
</dbReference>
<dbReference type="Gene3D" id="2.60.120.380">
    <property type="match status" value="1"/>
</dbReference>
<evidence type="ECO:0000313" key="3">
    <source>
        <dbReference type="Proteomes" id="UP000192602"/>
    </source>
</evidence>
<dbReference type="AlphaFoldDB" id="A0A1W1WPL6"/>
<dbReference type="Gene3D" id="2.60.220.30">
    <property type="match status" value="1"/>
</dbReference>
<dbReference type="OrthoDB" id="5503652at2"/>
<name>A0A1W1WPL6_9BACT</name>
<protein>
    <submittedName>
        <fullName evidence="2">Uncharacterized protein</fullName>
    </submittedName>
</protein>
<reference evidence="3" key="1">
    <citation type="submission" date="2017-04" db="EMBL/GenBank/DDBJ databases">
        <authorList>
            <person name="Varghese N."/>
            <person name="Submissions S."/>
        </authorList>
    </citation>
    <scope>NUCLEOTIDE SEQUENCE [LARGE SCALE GENOMIC DNA]</scope>
    <source>
        <strain evidence="3">DSM 16512</strain>
    </source>
</reference>
<dbReference type="InterPro" id="IPR018247">
    <property type="entry name" value="EF_Hand_1_Ca_BS"/>
</dbReference>
<dbReference type="Proteomes" id="UP000192602">
    <property type="component" value="Unassembled WGS sequence"/>
</dbReference>
<dbReference type="PROSITE" id="PS51257">
    <property type="entry name" value="PROKAR_LIPOPROTEIN"/>
    <property type="match status" value="1"/>
</dbReference>
<proteinExistence type="predicted"/>
<sequence>MKKLLLFIASTILSLACSIDTNYLDCLTKHITKSDGFAVNGFFYLYDFNKNGQIERNDWIYYSNDSKKSYRLLGVQPTSDNAFGWQQLASLPQDMDELPTGFFIYLGFYGDESTAFSWIYVPNRSEPFEVYKLMGTTPTGSFVYFDLDCDGYPNPLPDIGLQAFQKPHVPLPGEETGQNGYKMIFNYTGQYQLNCDPTVFGSSSSSSSSSSPIIGKASVRIKSNMQGSVSLPDGAKIFVPTGAVPLEENGSIGEMIFTIEKKNLSTPYSSGGIRMENHIYELGPEGFIFSNPVKITLPILPGTDPNKIVGIATKDQQTGKWHVIPSNVDKAARIVTASILHFSPYGLASFEAGTDSGAWERWKQQHGGYIYVSGGTDTYAPNPFMSIGGNPGLPVKAEYGVCTDGYTISDTEAYNNWFQFTNDYNVIAESTADNHRNDPQKAFLPSGSYNLIEFVCRSEYNNRDPLYLPKYDTYWRRISPTPTIISPGTALYFVRTDDLNDGSWTKGTPPCWGEPTAATGTGKLQITLTWHVKADIDLYVTDPNGKTIYWYNTIVPSGGKLDRDNQCGNFEMGKPENIYWENTPPNGTYKVAVEYYDYCGQEVHNVAYTVRIVKNGQLLGTYTGTLSSEGDRKDVTTFTYP</sequence>
<feature type="signal peptide" evidence="1">
    <location>
        <begin position="1"/>
        <end position="18"/>
    </location>
</feature>
<keyword evidence="3" id="KW-1185">Reference proteome</keyword>
<feature type="chain" id="PRO_5012709547" evidence="1">
    <location>
        <begin position="19"/>
        <end position="641"/>
    </location>
</feature>
<accession>A0A1W1WPL6</accession>
<evidence type="ECO:0000256" key="1">
    <source>
        <dbReference type="SAM" id="SignalP"/>
    </source>
</evidence>
<dbReference type="PROSITE" id="PS00018">
    <property type="entry name" value="EF_HAND_1"/>
    <property type="match status" value="1"/>
</dbReference>